<evidence type="ECO:0000313" key="1">
    <source>
        <dbReference type="EMBL" id="KAJ6672521.1"/>
    </source>
</evidence>
<keyword evidence="2" id="KW-1185">Reference proteome</keyword>
<comment type="caution">
    <text evidence="1">The sequence shown here is derived from an EMBL/GenBank/DDBJ whole genome shotgun (WGS) entry which is preliminary data.</text>
</comment>
<protein>
    <submittedName>
        <fullName evidence="1">Uncharacterized protein</fullName>
    </submittedName>
</protein>
<evidence type="ECO:0000313" key="2">
    <source>
        <dbReference type="Proteomes" id="UP001151529"/>
    </source>
</evidence>
<dbReference type="EMBL" id="JAPFFL010000018">
    <property type="protein sequence ID" value="KAJ6672521.1"/>
    <property type="molecule type" value="Genomic_DNA"/>
</dbReference>
<proteinExistence type="predicted"/>
<reference evidence="1" key="2">
    <citation type="journal article" date="2023" name="Int. J. Mol. Sci.">
        <title>De Novo Assembly and Annotation of 11 Diverse Shrub Willow (Salix) Genomes Reveals Novel Gene Organization in Sex-Linked Regions.</title>
        <authorList>
            <person name="Hyden B."/>
            <person name="Feng K."/>
            <person name="Yates T.B."/>
            <person name="Jawdy S."/>
            <person name="Cereghino C."/>
            <person name="Smart L.B."/>
            <person name="Muchero W."/>
        </authorList>
    </citation>
    <scope>NUCLEOTIDE SEQUENCE [LARGE SCALE GENOMIC DNA]</scope>
    <source>
        <tissue evidence="1">Shoot tip</tissue>
    </source>
</reference>
<reference evidence="1" key="1">
    <citation type="submission" date="2022-11" db="EMBL/GenBank/DDBJ databases">
        <authorList>
            <person name="Hyden B.L."/>
            <person name="Feng K."/>
            <person name="Yates T."/>
            <person name="Jawdy S."/>
            <person name="Smart L.B."/>
            <person name="Muchero W."/>
        </authorList>
    </citation>
    <scope>NUCLEOTIDE SEQUENCE</scope>
    <source>
        <tissue evidence="1">Shoot tip</tissue>
    </source>
</reference>
<organism evidence="1 2">
    <name type="scientific">Salix viminalis</name>
    <name type="common">Common osier</name>
    <name type="synonym">Basket willow</name>
    <dbReference type="NCBI Taxonomy" id="40686"/>
    <lineage>
        <taxon>Eukaryota</taxon>
        <taxon>Viridiplantae</taxon>
        <taxon>Streptophyta</taxon>
        <taxon>Embryophyta</taxon>
        <taxon>Tracheophyta</taxon>
        <taxon>Spermatophyta</taxon>
        <taxon>Magnoliopsida</taxon>
        <taxon>eudicotyledons</taxon>
        <taxon>Gunneridae</taxon>
        <taxon>Pentapetalae</taxon>
        <taxon>rosids</taxon>
        <taxon>fabids</taxon>
        <taxon>Malpighiales</taxon>
        <taxon>Salicaceae</taxon>
        <taxon>Saliceae</taxon>
        <taxon>Salix</taxon>
    </lineage>
</organism>
<dbReference type="AlphaFoldDB" id="A0A9Q0NMK9"/>
<sequence length="220" mass="23515">MGLHGPIGGYPPSYSPPPFYFFIVLRGGDGFSSAWLCWPILGTVEEEDVSPTSSFFCPLWLWTVSALPSMKTASFALAFALVGSTSLFCVKVADLLVAFSAGCAVASEMSGGSGLISCVRGTGGVIQTCSVVVLMGKYDAFWGFGLAPGTGRFWDEWGFGVVCRFVWATSRFLPSPVGGLAPELLLLFQCMHAQTPCRCYTEQASTRSQLGWELGKLTGK</sequence>
<gene>
    <name evidence="1" type="ORF">OIU85_013820</name>
</gene>
<name>A0A9Q0NMK9_SALVM</name>
<accession>A0A9Q0NMK9</accession>
<dbReference type="Proteomes" id="UP001151529">
    <property type="component" value="Chromosome 12"/>
</dbReference>